<evidence type="ECO:0000256" key="2">
    <source>
        <dbReference type="PIRSR" id="PIRSR000868-1"/>
    </source>
</evidence>
<dbReference type="Pfam" id="PF00244">
    <property type="entry name" value="14-3-3"/>
    <property type="match status" value="1"/>
</dbReference>
<proteinExistence type="inferred from homology"/>
<dbReference type="PANTHER" id="PTHR18860">
    <property type="entry name" value="14-3-3 PROTEIN"/>
    <property type="match status" value="1"/>
</dbReference>
<keyword evidence="4" id="KW-1185">Reference proteome</keyword>
<dbReference type="GeneID" id="100908473"/>
<dbReference type="AlphaFoldDB" id="A0AAJ6QYL1"/>
<comment type="similarity">
    <text evidence="1">Belongs to the 14-3-3 family.</text>
</comment>
<protein>
    <submittedName>
        <fullName evidence="5">14-3-3 protein gamma-like</fullName>
    </submittedName>
</protein>
<reference evidence="5" key="1">
    <citation type="submission" date="2025-08" db="UniProtKB">
        <authorList>
            <consortium name="RefSeq"/>
        </authorList>
    </citation>
    <scope>IDENTIFICATION</scope>
</reference>
<feature type="site" description="Interaction with phosphoserine on interacting protein" evidence="2">
    <location>
        <position position="68"/>
    </location>
</feature>
<dbReference type="Gene3D" id="1.20.190.20">
    <property type="entry name" value="14-3-3 domain"/>
    <property type="match status" value="1"/>
</dbReference>
<dbReference type="InterPro" id="IPR036815">
    <property type="entry name" value="14-3-3_dom_sf"/>
</dbReference>
<evidence type="ECO:0000259" key="3">
    <source>
        <dbReference type="SMART" id="SM00101"/>
    </source>
</evidence>
<sequence>MVTPLDLQKFPRSQILTIAKIAEMSERFDDVAKVTKQLWTRVKDDGGFLPEERDLFIVGYKNAIGRRRASAKKIKTLLMSGQRSATDREDLLEFYLNIIQREIIALCNEVLAVVDEYLHATEDDLLSRAIFLKTKADYYRYMAEVKRGTDNQHCVDIATATYEEVHQLVSTHLCPTDPVFLGIALNYSVFLHEHLKNPTEAIRIAQKTFDDAVAELDAVSESQHRDAAFILKIMRENLEFWRAKSTRKIP</sequence>
<feature type="site" description="Interaction with phosphoserine on interacting protein" evidence="2">
    <location>
        <position position="140"/>
    </location>
</feature>
<feature type="domain" description="14-3-3" evidence="3">
    <location>
        <begin position="12"/>
        <end position="248"/>
    </location>
</feature>
<dbReference type="RefSeq" id="XP_003748132.1">
    <property type="nucleotide sequence ID" value="XM_003748084.1"/>
</dbReference>
<dbReference type="SUPFAM" id="SSF48445">
    <property type="entry name" value="14-3-3 protein"/>
    <property type="match status" value="1"/>
</dbReference>
<name>A0AAJ6QYL1_9ACAR</name>
<dbReference type="KEGG" id="goe:100908473"/>
<dbReference type="PIRSF" id="PIRSF000868">
    <property type="entry name" value="14-3-3"/>
    <property type="match status" value="1"/>
</dbReference>
<dbReference type="InterPro" id="IPR023410">
    <property type="entry name" value="14-3-3_domain"/>
</dbReference>
<dbReference type="CDD" id="cd08774">
    <property type="entry name" value="14-3-3"/>
    <property type="match status" value="1"/>
</dbReference>
<evidence type="ECO:0000313" key="5">
    <source>
        <dbReference type="RefSeq" id="XP_003748132.1"/>
    </source>
</evidence>
<dbReference type="PRINTS" id="PR00305">
    <property type="entry name" value="1433ZETA"/>
</dbReference>
<dbReference type="InterPro" id="IPR000308">
    <property type="entry name" value="14-3-3"/>
</dbReference>
<dbReference type="SMART" id="SM00101">
    <property type="entry name" value="14_3_3"/>
    <property type="match status" value="1"/>
</dbReference>
<gene>
    <name evidence="5" type="primary">LOC100908473</name>
</gene>
<organism evidence="4 5">
    <name type="scientific">Galendromus occidentalis</name>
    <name type="common">western predatory mite</name>
    <dbReference type="NCBI Taxonomy" id="34638"/>
    <lineage>
        <taxon>Eukaryota</taxon>
        <taxon>Metazoa</taxon>
        <taxon>Ecdysozoa</taxon>
        <taxon>Arthropoda</taxon>
        <taxon>Chelicerata</taxon>
        <taxon>Arachnida</taxon>
        <taxon>Acari</taxon>
        <taxon>Parasitiformes</taxon>
        <taxon>Mesostigmata</taxon>
        <taxon>Gamasina</taxon>
        <taxon>Phytoseioidea</taxon>
        <taxon>Phytoseiidae</taxon>
        <taxon>Typhlodrominae</taxon>
        <taxon>Galendromus</taxon>
    </lineage>
</organism>
<evidence type="ECO:0000256" key="1">
    <source>
        <dbReference type="ARBA" id="ARBA00006141"/>
    </source>
</evidence>
<accession>A0AAJ6QYL1</accession>
<dbReference type="Proteomes" id="UP000694867">
    <property type="component" value="Unplaced"/>
</dbReference>
<evidence type="ECO:0000313" key="4">
    <source>
        <dbReference type="Proteomes" id="UP000694867"/>
    </source>
</evidence>